<keyword evidence="2" id="KW-1133">Transmembrane helix</keyword>
<feature type="region of interest" description="Disordered" evidence="1">
    <location>
        <begin position="112"/>
        <end position="139"/>
    </location>
</feature>
<feature type="transmembrane region" description="Helical" evidence="2">
    <location>
        <begin position="266"/>
        <end position="285"/>
    </location>
</feature>
<keyword evidence="5" id="KW-1185">Reference proteome</keyword>
<evidence type="ECO:0000256" key="1">
    <source>
        <dbReference type="SAM" id="MobiDB-lite"/>
    </source>
</evidence>
<gene>
    <name evidence="4" type="ORF">J9253_05450</name>
</gene>
<sequence>MKLQHILIGLFVALVMTIGVFWFLKNYEYKEVNEYIGLRGEAKSNPLFAARLFLEGMGIPAERKDSLQTLPATDTVLLIDTERYTLSRQKIDEILAWVERGGHLITRAHTTSSDTLYDDTEDTDKEAEKSPVPPPSNNDMLQSTLGVSIGEHVIPEDDDLPLDAQLSNMSHPLQVDPEFFYALQTTTANYPQSYNDADWLQEIERGKGLITLAANLDFIENHSLEDYDHAAFLWYMLHSLRDEPAGVWLIHTDDMPPLWKLIWEHAWALVLTLALLIPLSILALSPRFGPMIPKPALERRRILEHIHASGLFMWQRHRQHGDTQYNSFIASAEQLNPGTRKQHDNSNPDA</sequence>
<feature type="compositionally biased region" description="Acidic residues" evidence="1">
    <location>
        <begin position="116"/>
        <end position="125"/>
    </location>
</feature>
<keyword evidence="2" id="KW-0472">Membrane</keyword>
<evidence type="ECO:0000259" key="3">
    <source>
        <dbReference type="Pfam" id="PF14258"/>
    </source>
</evidence>
<dbReference type="EMBL" id="CP072801">
    <property type="protein sequence ID" value="QTR47384.1"/>
    <property type="molecule type" value="Genomic_DNA"/>
</dbReference>
<evidence type="ECO:0000313" key="4">
    <source>
        <dbReference type="EMBL" id="QTR47384.1"/>
    </source>
</evidence>
<feature type="domain" description="DUF4350" evidence="3">
    <location>
        <begin position="42"/>
        <end position="237"/>
    </location>
</feature>
<dbReference type="Proteomes" id="UP000672039">
    <property type="component" value="Chromosome"/>
</dbReference>
<name>A0ABX7X0J5_9GAMM</name>
<dbReference type="Pfam" id="PF14258">
    <property type="entry name" value="DUF4350"/>
    <property type="match status" value="1"/>
</dbReference>
<feature type="transmembrane region" description="Helical" evidence="2">
    <location>
        <begin position="6"/>
        <end position="24"/>
    </location>
</feature>
<keyword evidence="2" id="KW-0812">Transmembrane</keyword>
<protein>
    <recommendedName>
        <fullName evidence="3">DUF4350 domain-containing protein</fullName>
    </recommendedName>
</protein>
<dbReference type="InterPro" id="IPR025646">
    <property type="entry name" value="DUF4350"/>
</dbReference>
<reference evidence="4 5" key="1">
    <citation type="submission" date="2021-04" db="EMBL/GenBank/DDBJ databases">
        <title>Genomics, taxonomy and metabolism of representatives of sulfur bacteria of the genus Thiothrix: Thiothrix fructosivorans QT, Thiothrix unzii A1T and three new species, Thiothrix subterranea sp. nov., Thiothrix litoralis sp. nov. and 'Candidatus Thiothrix anitrata' sp. nov.</title>
        <authorList>
            <person name="Ravin N.V."/>
            <person name="Smolyakov D."/>
            <person name="Rudenko T.S."/>
            <person name="Mardanov A.V."/>
            <person name="Beletsky A.V."/>
            <person name="Markov N.D."/>
            <person name="Fomenkov A.I."/>
            <person name="Roberts R.J."/>
            <person name="Karnachuk O.V."/>
            <person name="Novikov A."/>
            <person name="Grabovich M.Y."/>
        </authorList>
    </citation>
    <scope>NUCLEOTIDE SEQUENCE [LARGE SCALE GENOMIC DNA]</scope>
    <source>
        <strain evidence="4 5">AS</strain>
    </source>
</reference>
<dbReference type="RefSeq" id="WP_210223653.1">
    <property type="nucleotide sequence ID" value="NZ_CP072801.1"/>
</dbReference>
<organism evidence="4 5">
    <name type="scientific">Thiothrix litoralis</name>
    <dbReference type="NCBI Taxonomy" id="2891210"/>
    <lineage>
        <taxon>Bacteria</taxon>
        <taxon>Pseudomonadati</taxon>
        <taxon>Pseudomonadota</taxon>
        <taxon>Gammaproteobacteria</taxon>
        <taxon>Thiotrichales</taxon>
        <taxon>Thiotrichaceae</taxon>
        <taxon>Thiothrix</taxon>
    </lineage>
</organism>
<accession>A0ABX7X0J5</accession>
<evidence type="ECO:0000313" key="5">
    <source>
        <dbReference type="Proteomes" id="UP000672039"/>
    </source>
</evidence>
<proteinExistence type="predicted"/>
<evidence type="ECO:0000256" key="2">
    <source>
        <dbReference type="SAM" id="Phobius"/>
    </source>
</evidence>